<dbReference type="STRING" id="860235.AOZ06_13265"/>
<dbReference type="Pfam" id="PF19054">
    <property type="entry name" value="DUF5753"/>
    <property type="match status" value="1"/>
</dbReference>
<reference evidence="2 3" key="1">
    <citation type="submission" date="2015-07" db="EMBL/GenBank/DDBJ databases">
        <title>Genome sequencing of Kibdelosporangium phytohabitans.</title>
        <authorList>
            <person name="Qin S."/>
            <person name="Xing K."/>
        </authorList>
    </citation>
    <scope>NUCLEOTIDE SEQUENCE [LARGE SCALE GENOMIC DNA]</scope>
    <source>
        <strain evidence="2 3">KLBMP1111</strain>
    </source>
</reference>
<dbReference type="SUPFAM" id="SSF47413">
    <property type="entry name" value="lambda repressor-like DNA-binding domains"/>
    <property type="match status" value="1"/>
</dbReference>
<organism evidence="2 3">
    <name type="scientific">Kibdelosporangium phytohabitans</name>
    <dbReference type="NCBI Taxonomy" id="860235"/>
    <lineage>
        <taxon>Bacteria</taxon>
        <taxon>Bacillati</taxon>
        <taxon>Actinomycetota</taxon>
        <taxon>Actinomycetes</taxon>
        <taxon>Pseudonocardiales</taxon>
        <taxon>Pseudonocardiaceae</taxon>
        <taxon>Kibdelosporangium</taxon>
    </lineage>
</organism>
<accession>A0A0N9HS48</accession>
<dbReference type="RefSeq" id="WP_054289657.1">
    <property type="nucleotide sequence ID" value="NZ_CP012752.1"/>
</dbReference>
<evidence type="ECO:0000259" key="1">
    <source>
        <dbReference type="PROSITE" id="PS50943"/>
    </source>
</evidence>
<dbReference type="Pfam" id="PF13560">
    <property type="entry name" value="HTH_31"/>
    <property type="match status" value="1"/>
</dbReference>
<proteinExistence type="predicted"/>
<evidence type="ECO:0000313" key="2">
    <source>
        <dbReference type="EMBL" id="ALG07747.1"/>
    </source>
</evidence>
<dbReference type="InterPro" id="IPR010982">
    <property type="entry name" value="Lambda_DNA-bd_dom_sf"/>
</dbReference>
<gene>
    <name evidence="2" type="ORF">AOZ06_13265</name>
</gene>
<dbReference type="SMART" id="SM00530">
    <property type="entry name" value="HTH_XRE"/>
    <property type="match status" value="1"/>
</dbReference>
<evidence type="ECO:0000313" key="3">
    <source>
        <dbReference type="Proteomes" id="UP000063699"/>
    </source>
</evidence>
<dbReference type="EMBL" id="CP012752">
    <property type="protein sequence ID" value="ALG07747.1"/>
    <property type="molecule type" value="Genomic_DNA"/>
</dbReference>
<name>A0A0N9HS48_9PSEU</name>
<feature type="domain" description="HTH cro/C1-type" evidence="1">
    <location>
        <begin position="19"/>
        <end position="74"/>
    </location>
</feature>
<dbReference type="AlphaFoldDB" id="A0A0N9HS48"/>
<protein>
    <recommendedName>
        <fullName evidence="1">HTH cro/C1-type domain-containing protein</fullName>
    </recommendedName>
</protein>
<dbReference type="GO" id="GO:0003677">
    <property type="term" value="F:DNA binding"/>
    <property type="evidence" value="ECO:0007669"/>
    <property type="project" value="InterPro"/>
</dbReference>
<dbReference type="CDD" id="cd00093">
    <property type="entry name" value="HTH_XRE"/>
    <property type="match status" value="1"/>
</dbReference>
<dbReference type="Proteomes" id="UP000063699">
    <property type="component" value="Chromosome"/>
</dbReference>
<dbReference type="InterPro" id="IPR043917">
    <property type="entry name" value="DUF5753"/>
</dbReference>
<dbReference type="InterPro" id="IPR001387">
    <property type="entry name" value="Cro/C1-type_HTH"/>
</dbReference>
<dbReference type="KEGG" id="kphy:AOZ06_13265"/>
<sequence length="276" mass="31600">MTEDNNRSTYLRRRLGAKLRRMREDAGLTLKEAAPLLDKKRSALQRIESGETRADVHLVRTLMDEYNQYDPDLVDEVREANKTPWYTAYGIKNAAYFDVEAVACQISQFLVIDLPGLLQTPAYMRALFSARPHWVELEPSMKARMCRQKRLTSEEWPLQLHTIVCEAALRRKLGPPELMREQLRHLIKMSELPTVTLQVMLTAGDCYVPNAPITVLTFPNPEDPPYLYVEHPTGSLQTEDPAQVEEANLILGQLRINALNPTDSVAFIEELLRTQQ</sequence>
<dbReference type="Gene3D" id="1.10.260.40">
    <property type="entry name" value="lambda repressor-like DNA-binding domains"/>
    <property type="match status" value="1"/>
</dbReference>
<keyword evidence="3" id="KW-1185">Reference proteome</keyword>
<dbReference type="PROSITE" id="PS50943">
    <property type="entry name" value="HTH_CROC1"/>
    <property type="match status" value="1"/>
</dbReference>